<name>A0A165DWE6_9MICO</name>
<dbReference type="AlphaFoldDB" id="A0A165DWE6"/>
<evidence type="ECO:0000313" key="4">
    <source>
        <dbReference type="EMBL" id="VEW12193.1"/>
    </source>
</evidence>
<dbReference type="Proteomes" id="UP000076612">
    <property type="component" value="Unassembled WGS sequence"/>
</dbReference>
<dbReference type="Proteomes" id="UP000216867">
    <property type="component" value="Unassembled WGS sequence"/>
</dbReference>
<dbReference type="GeneID" id="99772941"/>
<reference evidence="5" key="1">
    <citation type="submission" date="2016-01" db="EMBL/GenBank/DDBJ databases">
        <title>Draft genome of Chromobacterium sp. F49.</title>
        <authorList>
            <person name="Hong K.W."/>
        </authorList>
    </citation>
    <scope>NUCLEOTIDE SEQUENCE [LARGE SCALE GENOMIC DNA]</scope>
    <source>
        <strain evidence="5">M40</strain>
    </source>
</reference>
<evidence type="ECO:0000313" key="3">
    <source>
        <dbReference type="EMBL" id="QPS32896.1"/>
    </source>
</evidence>
<reference evidence="4 7" key="4">
    <citation type="submission" date="2019-02" db="EMBL/GenBank/DDBJ databases">
        <authorList>
            <consortium name="Pathogen Informatics"/>
        </authorList>
    </citation>
    <scope>NUCLEOTIDE SEQUENCE [LARGE SCALE GENOMIC DNA]</scope>
    <source>
        <strain evidence="4 7">3012STDY7078520</strain>
    </source>
</reference>
<evidence type="ECO:0000313" key="2">
    <source>
        <dbReference type="EMBL" id="PAK96539.1"/>
    </source>
</evidence>
<evidence type="ECO:0000313" key="1">
    <source>
        <dbReference type="EMBL" id="KZE18245.1"/>
    </source>
</evidence>
<evidence type="ECO:0000313" key="7">
    <source>
        <dbReference type="Proteomes" id="UP000386281"/>
    </source>
</evidence>
<sequence length="244" mass="26194">MDAQLDSLLLALAVNHRLAGTLAPDEVSAAFLDAGREVPLIVADAVLGTDTPTGLLLFAAAAQAAGITHVRLALQHPSLPHTTPPVDKADRARVGRHPAPVVLHRGAHQTGIMLIGAEENVEVIACRDSVFRPVSVDTPTEALRRLRLLVMEGLTLIESIEVPEEWRSAPWRDWQSDLSDDHPLMSLLPVDADSRAIFAALDIHERMRTVLAPATVDPPVFGDLLSRLHPAAAAYVMAVATMKG</sequence>
<proteinExistence type="predicted"/>
<dbReference type="RefSeq" id="WP_009375903.1">
    <property type="nucleotide sequence ID" value="NZ_CAACXN010000014.1"/>
</dbReference>
<dbReference type="KEGG" id="bcau:I6G59_13035"/>
<organism evidence="2 6">
    <name type="scientific">Brevibacterium casei</name>
    <dbReference type="NCBI Taxonomy" id="33889"/>
    <lineage>
        <taxon>Bacteria</taxon>
        <taxon>Bacillati</taxon>
        <taxon>Actinomycetota</taxon>
        <taxon>Actinomycetes</taxon>
        <taxon>Micrococcales</taxon>
        <taxon>Brevibacteriaceae</taxon>
        <taxon>Brevibacterium</taxon>
    </lineage>
</organism>
<accession>A0A165DWE6</accession>
<evidence type="ECO:0000313" key="8">
    <source>
        <dbReference type="Proteomes" id="UP000594979"/>
    </source>
</evidence>
<reference evidence="2 6" key="3">
    <citation type="submission" date="2017-04" db="EMBL/GenBank/DDBJ databases">
        <title>Kefir bacterial isolates.</title>
        <authorList>
            <person name="Kim Y."/>
            <person name="Blasche S."/>
            <person name="Patil K.R."/>
        </authorList>
    </citation>
    <scope>NUCLEOTIDE SEQUENCE [LARGE SCALE GENOMIC DNA]</scope>
    <source>
        <strain evidence="2 6">OG2</strain>
    </source>
</reference>
<reference evidence="3 8" key="5">
    <citation type="submission" date="2020-12" db="EMBL/GenBank/DDBJ databases">
        <title>FDA dAtabase for Regulatory Grade micrObial Sequences (FDA-ARGOS): Supporting development and validation of Infectious Disease Dx tests.</title>
        <authorList>
            <person name="Sproer C."/>
            <person name="Gronow S."/>
            <person name="Severitt S."/>
            <person name="Schroder I."/>
            <person name="Tallon L."/>
            <person name="Sadzewicz L."/>
            <person name="Zhao X."/>
            <person name="Boylan J."/>
            <person name="Ott S."/>
            <person name="Bowen H."/>
            <person name="Vavikolanu K."/>
            <person name="Mehta A."/>
            <person name="Aluvathingal J."/>
            <person name="Nadendla S."/>
            <person name="Lowell S."/>
            <person name="Myers T."/>
            <person name="Yan Y."/>
            <person name="Sichtig H."/>
        </authorList>
    </citation>
    <scope>NUCLEOTIDE SEQUENCE [LARGE SCALE GENOMIC DNA]</scope>
    <source>
        <strain evidence="3 8">FDAARGOS_902</strain>
    </source>
</reference>
<dbReference type="EMBL" id="LQQR01000023">
    <property type="protein sequence ID" value="KZE18245.1"/>
    <property type="molecule type" value="Genomic_DNA"/>
</dbReference>
<dbReference type="STRING" id="33889.AVW13_02135"/>
<dbReference type="EMBL" id="CAACXN010000014">
    <property type="protein sequence ID" value="VEW12193.1"/>
    <property type="molecule type" value="Genomic_DNA"/>
</dbReference>
<protein>
    <submittedName>
        <fullName evidence="2">Uncharacterized protein</fullName>
    </submittedName>
</protein>
<evidence type="ECO:0000313" key="5">
    <source>
        <dbReference type="Proteomes" id="UP000076612"/>
    </source>
</evidence>
<dbReference type="Proteomes" id="UP000386281">
    <property type="component" value="Unassembled WGS sequence"/>
</dbReference>
<dbReference type="Proteomes" id="UP000594979">
    <property type="component" value="Chromosome"/>
</dbReference>
<gene>
    <name evidence="1" type="ORF">AVW13_02135</name>
    <name evidence="2" type="ORF">B8X04_04325</name>
    <name evidence="3" type="ORF">I6G59_13035</name>
    <name evidence="4" type="ORF">NCTC12391_01314</name>
</gene>
<dbReference type="EMBL" id="CP065682">
    <property type="protein sequence ID" value="QPS32896.1"/>
    <property type="molecule type" value="Genomic_DNA"/>
</dbReference>
<reference evidence="1" key="2">
    <citation type="submission" date="2016-01" db="EMBL/GenBank/DDBJ databases">
        <authorList>
            <person name="Hong K.W."/>
        </authorList>
    </citation>
    <scope>NUCLEOTIDE SEQUENCE</scope>
    <source>
        <strain evidence="1">M40</strain>
    </source>
</reference>
<dbReference type="EMBL" id="NCWY01000003">
    <property type="protein sequence ID" value="PAK96539.1"/>
    <property type="molecule type" value="Genomic_DNA"/>
</dbReference>
<evidence type="ECO:0000313" key="6">
    <source>
        <dbReference type="Proteomes" id="UP000216867"/>
    </source>
</evidence>